<accession>A0ABP4PR56</accession>
<dbReference type="SUPFAM" id="SSF53335">
    <property type="entry name" value="S-adenosyl-L-methionine-dependent methyltransferases"/>
    <property type="match status" value="1"/>
</dbReference>
<keyword evidence="8" id="KW-0460">Magnesium</keyword>
<organism evidence="16 17">
    <name type="scientific">Kribbella sancticallisti</name>
    <dbReference type="NCBI Taxonomy" id="460087"/>
    <lineage>
        <taxon>Bacteria</taxon>
        <taxon>Bacillati</taxon>
        <taxon>Actinomycetota</taxon>
        <taxon>Actinomycetes</taxon>
        <taxon>Propionibacteriales</taxon>
        <taxon>Kribbellaceae</taxon>
        <taxon>Kribbella</taxon>
    </lineage>
</organism>
<protein>
    <recommendedName>
        <fullName evidence="3">Small RNA 2'-O-methyltransferase</fullName>
        <ecNumber evidence="11">2.1.1.386</ecNumber>
    </recommendedName>
</protein>
<comment type="similarity">
    <text evidence="2">Belongs to the methyltransferase superfamily. HEN1 family.</text>
</comment>
<proteinExistence type="inferred from homology"/>
<keyword evidence="6" id="KW-0949">S-adenosyl-L-methionine</keyword>
<dbReference type="CDD" id="cd02440">
    <property type="entry name" value="AdoMet_MTases"/>
    <property type="match status" value="1"/>
</dbReference>
<keyword evidence="17" id="KW-1185">Reference proteome</keyword>
<keyword evidence="5" id="KW-0808">Transferase</keyword>
<evidence type="ECO:0000256" key="12">
    <source>
        <dbReference type="ARBA" id="ARBA00048418"/>
    </source>
</evidence>
<evidence type="ECO:0000256" key="5">
    <source>
        <dbReference type="ARBA" id="ARBA00022679"/>
    </source>
</evidence>
<evidence type="ECO:0000256" key="9">
    <source>
        <dbReference type="ARBA" id="ARBA00022884"/>
    </source>
</evidence>
<dbReference type="NCBIfam" id="TIGR04074">
    <property type="entry name" value="bacter_Hen1"/>
    <property type="match status" value="1"/>
</dbReference>
<dbReference type="Gene3D" id="3.40.50.150">
    <property type="entry name" value="Vaccinia Virus protein VP39"/>
    <property type="match status" value="1"/>
</dbReference>
<dbReference type="InterPro" id="IPR029063">
    <property type="entry name" value="SAM-dependent_MTases_sf"/>
</dbReference>
<evidence type="ECO:0000256" key="10">
    <source>
        <dbReference type="ARBA" id="ARBA00023158"/>
    </source>
</evidence>
<dbReference type="EC" id="2.1.1.386" evidence="11"/>
<comment type="catalytic activity">
    <reaction evidence="12">
        <text>small RNA 3'-end nucleotide + S-adenosyl-L-methionine = small RNA 3'-end 2'-O-methylnucleotide + S-adenosyl-L-homocysteine + H(+)</text>
        <dbReference type="Rhea" id="RHEA:37887"/>
        <dbReference type="Rhea" id="RHEA-COMP:10415"/>
        <dbReference type="Rhea" id="RHEA-COMP:10416"/>
        <dbReference type="ChEBI" id="CHEBI:15378"/>
        <dbReference type="ChEBI" id="CHEBI:57856"/>
        <dbReference type="ChEBI" id="CHEBI:59789"/>
        <dbReference type="ChEBI" id="CHEBI:74896"/>
        <dbReference type="ChEBI" id="CHEBI:74898"/>
        <dbReference type="EC" id="2.1.1.386"/>
    </reaction>
</comment>
<evidence type="ECO:0000313" key="16">
    <source>
        <dbReference type="EMBL" id="GAA1582994.1"/>
    </source>
</evidence>
<gene>
    <name evidence="16" type="ORF">GCM10009789_40940</name>
</gene>
<evidence type="ECO:0000256" key="3">
    <source>
        <dbReference type="ARBA" id="ARBA00021330"/>
    </source>
</evidence>
<sequence>MFLTIATRSIGPDVPATDLGFLLHKNPARPQFLEVAGGTAHVVYPEATPERCIAAVLLEVDPIALVRSARGRGGEGFTLGQYVNDRPYAASSLLAVALGKLFRTAMNGRCDARAELAARALPLEIHVPALPCRGGSALAEQLFAPLGWTVDARPVPLDPEIPEWGDSRYVDLRLQGELRLADALNHLYVLLPVLDDAKHYWVGSDEIEKLIRAGEGWLGAHPDKQLISHRYLAHRRNLTDTALERLTEADGELLEGDALTEFGEDLMPPPPASGSASPGAGSGLGAGQEPSTSAGFGTASSEAVGPGEAGCGADGGSASSFQPLSLAAQRRASVLEVLREVGGRRVGDLGCGEGMLVAELLKDGRYDEVVATDVSARALTYAERRLHVNEMSDRQRERLRLFQSSVTYADARLAGLDAAVLMEVVEHVDPPRLPALAKAVFGSARPGAVVVTTPNSEYNVRFEKLAAGAFRHPDHRFEWTRSEFQDWAYSVCRTYGYSVEFRPVGPDDPEVGPPTQLALFRLKEAS</sequence>
<dbReference type="EMBL" id="BAAAOS010000025">
    <property type="protein sequence ID" value="GAA1582994.1"/>
    <property type="molecule type" value="Genomic_DNA"/>
</dbReference>
<keyword evidence="7" id="KW-0479">Metal-binding</keyword>
<evidence type="ECO:0000256" key="2">
    <source>
        <dbReference type="ARBA" id="ARBA00009026"/>
    </source>
</evidence>
<keyword evidence="4" id="KW-0489">Methyltransferase</keyword>
<feature type="domain" description="Hen1 N-terminal" evidence="14">
    <location>
        <begin position="1"/>
        <end position="246"/>
    </location>
</feature>
<feature type="domain" description="Methyltransferase" evidence="15">
    <location>
        <begin position="348"/>
        <end position="447"/>
    </location>
</feature>
<keyword evidence="10" id="KW-0943">RNA-mediated gene silencing</keyword>
<evidence type="ECO:0000259" key="15">
    <source>
        <dbReference type="Pfam" id="PF13649"/>
    </source>
</evidence>
<evidence type="ECO:0000256" key="1">
    <source>
        <dbReference type="ARBA" id="ARBA00001946"/>
    </source>
</evidence>
<dbReference type="InterPro" id="IPR041698">
    <property type="entry name" value="Methyltransf_25"/>
</dbReference>
<dbReference type="InterPro" id="IPR038546">
    <property type="entry name" value="Hen1_N_sf"/>
</dbReference>
<feature type="compositionally biased region" description="Polar residues" evidence="13">
    <location>
        <begin position="289"/>
        <end position="301"/>
    </location>
</feature>
<dbReference type="InterPro" id="IPR026610">
    <property type="entry name" value="Hen1"/>
</dbReference>
<feature type="region of interest" description="Disordered" evidence="13">
    <location>
        <begin position="262"/>
        <end position="316"/>
    </location>
</feature>
<evidence type="ECO:0000256" key="8">
    <source>
        <dbReference type="ARBA" id="ARBA00022842"/>
    </source>
</evidence>
<dbReference type="InterPro" id="IPR024026">
    <property type="entry name" value="3'-RNA_MeTfrase_Hen1_bac"/>
</dbReference>
<evidence type="ECO:0000256" key="4">
    <source>
        <dbReference type="ARBA" id="ARBA00022603"/>
    </source>
</evidence>
<evidence type="ECO:0000313" key="17">
    <source>
        <dbReference type="Proteomes" id="UP001500393"/>
    </source>
</evidence>
<comment type="caution">
    <text evidence="16">The sequence shown here is derived from an EMBL/GenBank/DDBJ whole genome shotgun (WGS) entry which is preliminary data.</text>
</comment>
<dbReference type="Gene3D" id="3.30.1610.20">
    <property type="entry name" value="Hen1, N-terminal domain"/>
    <property type="match status" value="1"/>
</dbReference>
<comment type="cofactor">
    <cofactor evidence="1">
        <name>Mg(2+)</name>
        <dbReference type="ChEBI" id="CHEBI:18420"/>
    </cofactor>
</comment>
<name>A0ABP4PR56_9ACTN</name>
<keyword evidence="9" id="KW-0694">RNA-binding</keyword>
<dbReference type="InterPro" id="IPR024740">
    <property type="entry name" value="Hen1_N"/>
</dbReference>
<dbReference type="Pfam" id="PF12623">
    <property type="entry name" value="Hen1_L"/>
    <property type="match status" value="1"/>
</dbReference>
<dbReference type="Proteomes" id="UP001500393">
    <property type="component" value="Unassembled WGS sequence"/>
</dbReference>
<dbReference type="PANTHER" id="PTHR21404:SF3">
    <property type="entry name" value="SMALL RNA 2'-O-METHYLTRANSFERASE"/>
    <property type="match status" value="1"/>
</dbReference>
<dbReference type="RefSeq" id="WP_344216178.1">
    <property type="nucleotide sequence ID" value="NZ_BAAAOS010000025.1"/>
</dbReference>
<evidence type="ECO:0000256" key="11">
    <source>
        <dbReference type="ARBA" id="ARBA00035025"/>
    </source>
</evidence>
<evidence type="ECO:0000256" key="13">
    <source>
        <dbReference type="SAM" id="MobiDB-lite"/>
    </source>
</evidence>
<dbReference type="PANTHER" id="PTHR21404">
    <property type="entry name" value="HEN1"/>
    <property type="match status" value="1"/>
</dbReference>
<evidence type="ECO:0000256" key="7">
    <source>
        <dbReference type="ARBA" id="ARBA00022723"/>
    </source>
</evidence>
<dbReference type="Pfam" id="PF13649">
    <property type="entry name" value="Methyltransf_25"/>
    <property type="match status" value="1"/>
</dbReference>
<reference evidence="17" key="1">
    <citation type="journal article" date="2019" name="Int. J. Syst. Evol. Microbiol.">
        <title>The Global Catalogue of Microorganisms (GCM) 10K type strain sequencing project: providing services to taxonomists for standard genome sequencing and annotation.</title>
        <authorList>
            <consortium name="The Broad Institute Genomics Platform"/>
            <consortium name="The Broad Institute Genome Sequencing Center for Infectious Disease"/>
            <person name="Wu L."/>
            <person name="Ma J."/>
        </authorList>
    </citation>
    <scope>NUCLEOTIDE SEQUENCE [LARGE SCALE GENOMIC DNA]</scope>
    <source>
        <strain evidence="17">JCM 14969</strain>
    </source>
</reference>
<evidence type="ECO:0000259" key="14">
    <source>
        <dbReference type="Pfam" id="PF12623"/>
    </source>
</evidence>
<evidence type="ECO:0000256" key="6">
    <source>
        <dbReference type="ARBA" id="ARBA00022691"/>
    </source>
</evidence>